<comment type="caution">
    <text evidence="2">The sequence shown here is derived from an EMBL/GenBank/DDBJ whole genome shotgun (WGS) entry which is preliminary data.</text>
</comment>
<reference evidence="2 3" key="1">
    <citation type="submission" date="2016-05" db="EMBL/GenBank/DDBJ databases">
        <authorList>
            <person name="Lavstsen T."/>
            <person name="Jespersen J.S."/>
        </authorList>
    </citation>
    <scope>NUCLEOTIDE SEQUENCE [LARGE SCALE GENOMIC DNA]</scope>
    <source>
        <strain evidence="2 3">B7-9</strain>
    </source>
</reference>
<dbReference type="OrthoDB" id="164754at2"/>
<dbReference type="EMBL" id="LYXE01000170">
    <property type="protein sequence ID" value="PDV96981.1"/>
    <property type="molecule type" value="Genomic_DNA"/>
</dbReference>
<accession>A0A2H3KX81</accession>
<dbReference type="RefSeq" id="WP_097654925.1">
    <property type="nucleotide sequence ID" value="NZ_LYXE01000170.1"/>
</dbReference>
<name>A0A2H3KX81_9CHLR</name>
<protein>
    <submittedName>
        <fullName evidence="2">Uncharacterized protein</fullName>
    </submittedName>
</protein>
<gene>
    <name evidence="2" type="ORF">A9Q02_05430</name>
</gene>
<dbReference type="Proteomes" id="UP000220922">
    <property type="component" value="Unassembled WGS sequence"/>
</dbReference>
<proteinExistence type="predicted"/>
<dbReference type="AlphaFoldDB" id="A0A2H3KX81"/>
<organism evidence="2 3">
    <name type="scientific">Candidatus Chloroploca asiatica</name>
    <dbReference type="NCBI Taxonomy" id="1506545"/>
    <lineage>
        <taxon>Bacteria</taxon>
        <taxon>Bacillati</taxon>
        <taxon>Chloroflexota</taxon>
        <taxon>Chloroflexia</taxon>
        <taxon>Chloroflexales</taxon>
        <taxon>Chloroflexineae</taxon>
        <taxon>Oscillochloridaceae</taxon>
        <taxon>Candidatus Chloroploca</taxon>
    </lineage>
</organism>
<evidence type="ECO:0000313" key="2">
    <source>
        <dbReference type="EMBL" id="PDV96981.1"/>
    </source>
</evidence>
<sequence length="88" mass="10277">MSNRPVGENNTGIFTLLFRETGLFFEQVWKWTEDQAREDRLLIADDDRRRLTDAETRKAEAEARLLEQIRLAKQAGLDVEAIMRRVKG</sequence>
<evidence type="ECO:0000313" key="3">
    <source>
        <dbReference type="Proteomes" id="UP000220922"/>
    </source>
</evidence>
<evidence type="ECO:0000256" key="1">
    <source>
        <dbReference type="SAM" id="Coils"/>
    </source>
</evidence>
<keyword evidence="3" id="KW-1185">Reference proteome</keyword>
<keyword evidence="1" id="KW-0175">Coiled coil</keyword>
<feature type="coiled-coil region" evidence="1">
    <location>
        <begin position="44"/>
        <end position="71"/>
    </location>
</feature>